<dbReference type="Proteomes" id="UP001281447">
    <property type="component" value="Unassembled WGS sequence"/>
</dbReference>
<protein>
    <submittedName>
        <fullName evidence="1">Phage portal protein</fullName>
    </submittedName>
</protein>
<name>A0ABU5C875_9BACI</name>
<organism evidence="1 2">
    <name type="scientific">Tigheibacillus halophilus</name>
    <dbReference type="NCBI Taxonomy" id="361280"/>
    <lineage>
        <taxon>Bacteria</taxon>
        <taxon>Bacillati</taxon>
        <taxon>Bacillota</taxon>
        <taxon>Bacilli</taxon>
        <taxon>Bacillales</taxon>
        <taxon>Bacillaceae</taxon>
        <taxon>Tigheibacillus</taxon>
    </lineage>
</organism>
<proteinExistence type="predicted"/>
<accession>A0ABU5C875</accession>
<keyword evidence="2" id="KW-1185">Reference proteome</keyword>
<sequence>MKLFALEQMRAIKERLFKKSLRDRYRLINNIMSMASEGEFDVNDLSISFTENLPKAVDKEIDWFSKMGGQLSLRTMLSQLSFVENPDEEMEQIEEENKLNQELYGFPKECAGGDRGCRGGE</sequence>
<evidence type="ECO:0000313" key="2">
    <source>
        <dbReference type="Proteomes" id="UP001281447"/>
    </source>
</evidence>
<dbReference type="EMBL" id="JAWDIP010000003">
    <property type="protein sequence ID" value="MDY0394779.1"/>
    <property type="molecule type" value="Genomic_DNA"/>
</dbReference>
<dbReference type="Pfam" id="PF05133">
    <property type="entry name" value="SPP1_portal"/>
    <property type="match status" value="1"/>
</dbReference>
<dbReference type="InterPro" id="IPR021145">
    <property type="entry name" value="Portal_protein_SPP1_Gp6-like"/>
</dbReference>
<evidence type="ECO:0000313" key="1">
    <source>
        <dbReference type="EMBL" id="MDY0394779.1"/>
    </source>
</evidence>
<comment type="caution">
    <text evidence="1">The sequence shown here is derived from an EMBL/GenBank/DDBJ whole genome shotgun (WGS) entry which is preliminary data.</text>
</comment>
<gene>
    <name evidence="1" type="ORF">RWE15_10335</name>
</gene>
<reference evidence="1 2" key="1">
    <citation type="submission" date="2023-10" db="EMBL/GenBank/DDBJ databases">
        <title>Virgibacillus halophilus 5B73C genome.</title>
        <authorList>
            <person name="Miliotis G."/>
            <person name="Sengupta P."/>
            <person name="Hameed A."/>
            <person name="Chuvochina M."/>
            <person name="Mcdonagh F."/>
            <person name="Simpson A.C."/>
            <person name="Singh N.K."/>
            <person name="Rekha P.D."/>
            <person name="Raman K."/>
            <person name="Hugenholtz P."/>
            <person name="Venkateswaran K."/>
        </authorList>
    </citation>
    <scope>NUCLEOTIDE SEQUENCE [LARGE SCALE GENOMIC DNA]</scope>
    <source>
        <strain evidence="1 2">5B73C</strain>
    </source>
</reference>